<feature type="transmembrane region" description="Helical" evidence="6">
    <location>
        <begin position="408"/>
        <end position="427"/>
    </location>
</feature>
<dbReference type="PANTHER" id="PTHR42893:SF46">
    <property type="entry name" value="PROTEIN DETOXIFICATION 44, CHLOROPLASTIC"/>
    <property type="match status" value="1"/>
</dbReference>
<organism evidence="7 8">
    <name type="scientific">Segatella buccae</name>
    <dbReference type="NCBI Taxonomy" id="28126"/>
    <lineage>
        <taxon>Bacteria</taxon>
        <taxon>Pseudomonadati</taxon>
        <taxon>Bacteroidota</taxon>
        <taxon>Bacteroidia</taxon>
        <taxon>Bacteroidales</taxon>
        <taxon>Prevotellaceae</taxon>
        <taxon>Segatella</taxon>
    </lineage>
</organism>
<feature type="transmembrane region" description="Helical" evidence="6">
    <location>
        <begin position="379"/>
        <end position="396"/>
    </location>
</feature>
<feature type="transmembrane region" description="Helical" evidence="6">
    <location>
        <begin position="12"/>
        <end position="36"/>
    </location>
</feature>
<dbReference type="CDD" id="cd13136">
    <property type="entry name" value="MATE_DinF_like"/>
    <property type="match status" value="1"/>
</dbReference>
<keyword evidence="3 6" id="KW-0812">Transmembrane</keyword>
<feature type="transmembrane region" description="Helical" evidence="6">
    <location>
        <begin position="349"/>
        <end position="367"/>
    </location>
</feature>
<keyword evidence="4 6" id="KW-1133">Transmembrane helix</keyword>
<dbReference type="GO" id="GO:0042910">
    <property type="term" value="F:xenobiotic transmembrane transporter activity"/>
    <property type="evidence" value="ECO:0007669"/>
    <property type="project" value="InterPro"/>
</dbReference>
<evidence type="ECO:0000256" key="4">
    <source>
        <dbReference type="ARBA" id="ARBA00022989"/>
    </source>
</evidence>
<feature type="transmembrane region" description="Helical" evidence="6">
    <location>
        <begin position="157"/>
        <end position="178"/>
    </location>
</feature>
<gene>
    <name evidence="7" type="primary">mepA_2</name>
    <name evidence="7" type="ORF">NCTC13063_01019</name>
</gene>
<proteinExistence type="inferred from homology"/>
<feature type="transmembrane region" description="Helical" evidence="6">
    <location>
        <begin position="127"/>
        <end position="150"/>
    </location>
</feature>
<accession>A0AAQ1UIK7</accession>
<dbReference type="Proteomes" id="UP000255283">
    <property type="component" value="Unassembled WGS sequence"/>
</dbReference>
<dbReference type="RefSeq" id="WP_115153450.1">
    <property type="nucleotide sequence ID" value="NZ_CAURJP010000003.1"/>
</dbReference>
<dbReference type="NCBIfam" id="TIGR00797">
    <property type="entry name" value="matE"/>
    <property type="match status" value="1"/>
</dbReference>
<feature type="transmembrane region" description="Helical" evidence="6">
    <location>
        <begin position="311"/>
        <end position="329"/>
    </location>
</feature>
<evidence type="ECO:0000256" key="1">
    <source>
        <dbReference type="ARBA" id="ARBA00004141"/>
    </source>
</evidence>
<dbReference type="InterPro" id="IPR044644">
    <property type="entry name" value="DinF-like"/>
</dbReference>
<evidence type="ECO:0000256" key="2">
    <source>
        <dbReference type="ARBA" id="ARBA00010199"/>
    </source>
</evidence>
<comment type="caution">
    <text evidence="7">The sequence shown here is derived from an EMBL/GenBank/DDBJ whole genome shotgun (WGS) entry which is preliminary data.</text>
</comment>
<evidence type="ECO:0000313" key="7">
    <source>
        <dbReference type="EMBL" id="SUB79749.1"/>
    </source>
</evidence>
<dbReference type="InterPro" id="IPR002528">
    <property type="entry name" value="MATE_fam"/>
</dbReference>
<evidence type="ECO:0000256" key="5">
    <source>
        <dbReference type="ARBA" id="ARBA00023136"/>
    </source>
</evidence>
<dbReference type="Pfam" id="PF01554">
    <property type="entry name" value="MatE"/>
    <property type="match status" value="2"/>
</dbReference>
<dbReference type="GO" id="GO:0005886">
    <property type="term" value="C:plasma membrane"/>
    <property type="evidence" value="ECO:0007669"/>
    <property type="project" value="TreeGrafter"/>
</dbReference>
<comment type="similarity">
    <text evidence="2">Belongs to the multi antimicrobial extrusion (MATE) (TC 2.A.66.1) family.</text>
</comment>
<feature type="transmembrane region" description="Helical" evidence="6">
    <location>
        <begin position="42"/>
        <end position="64"/>
    </location>
</feature>
<dbReference type="AlphaFoldDB" id="A0AAQ1UIK7"/>
<evidence type="ECO:0000256" key="6">
    <source>
        <dbReference type="SAM" id="Phobius"/>
    </source>
</evidence>
<dbReference type="EMBL" id="UGTJ01000001">
    <property type="protein sequence ID" value="SUB79749.1"/>
    <property type="molecule type" value="Genomic_DNA"/>
</dbReference>
<reference evidence="7 8" key="1">
    <citation type="submission" date="2018-06" db="EMBL/GenBank/DDBJ databases">
        <authorList>
            <consortium name="Pathogen Informatics"/>
            <person name="Doyle S."/>
        </authorList>
    </citation>
    <scope>NUCLEOTIDE SEQUENCE [LARGE SCALE GENOMIC DNA]</scope>
    <source>
        <strain evidence="7 8">NCTC13063</strain>
    </source>
</reference>
<feature type="transmembrane region" description="Helical" evidence="6">
    <location>
        <begin position="85"/>
        <end position="107"/>
    </location>
</feature>
<feature type="transmembrane region" description="Helical" evidence="6">
    <location>
        <begin position="184"/>
        <end position="207"/>
    </location>
</feature>
<dbReference type="GO" id="GO:0015297">
    <property type="term" value="F:antiporter activity"/>
    <property type="evidence" value="ECO:0007669"/>
    <property type="project" value="InterPro"/>
</dbReference>
<keyword evidence="5 6" id="KW-0472">Membrane</keyword>
<dbReference type="PANTHER" id="PTHR42893">
    <property type="entry name" value="PROTEIN DETOXIFICATION 44, CHLOROPLASTIC-RELATED"/>
    <property type="match status" value="1"/>
</dbReference>
<sequence>MHHRDQQILRLALPSIVSNITVPLLGLVDVAIVGHIGDARYISAIAVGTTIFNVLYWVFGFLRMGTGGMTSQAYGRRELDEVVRILLRTLSIGFGIGLLFVLLQRPVISLGLWAMQPDDSMLGLCRLYCNICIWGAPAMLSLYGLTGWFVGMQNTRLPMVVSISQNIINIVTSLTLVLGFRMDIAGVAAGTVIAQWGGLLMAVSLLWRHYGRLRIHARLQGLFNREALVRFFVVNRDIFLRTLFLVAVFLSFTAAGSRQGVLILAVNTLLMQLFTIFSYFSDGFAYAGEALCGRYHGAGNRQAFHETVRRLFVLGSIVTVAFTLLYISGGHAFLHLLTSDETVVEAAGAYFPWAVAIPAAGMAAFIFDGIFVGITHTKGLLLSSVMAAVCFFAVYMGLKTTMANHALWLAFIVYLFARGVVEAVIYLKRA</sequence>
<name>A0AAQ1UIK7_9BACT</name>
<comment type="subcellular location">
    <subcellularLocation>
        <location evidence="1">Membrane</location>
        <topology evidence="1">Multi-pass membrane protein</topology>
    </subcellularLocation>
</comment>
<feature type="transmembrane region" description="Helical" evidence="6">
    <location>
        <begin position="238"/>
        <end position="255"/>
    </location>
</feature>
<evidence type="ECO:0000313" key="8">
    <source>
        <dbReference type="Proteomes" id="UP000255283"/>
    </source>
</evidence>
<protein>
    <submittedName>
        <fullName evidence="7">Multidrug export protein mepA</fullName>
    </submittedName>
</protein>
<evidence type="ECO:0000256" key="3">
    <source>
        <dbReference type="ARBA" id="ARBA00022692"/>
    </source>
</evidence>